<gene>
    <name evidence="4" type="ORF">CYMTET_7009</name>
</gene>
<accession>A0AAE0GVV8</accession>
<proteinExistence type="predicted"/>
<feature type="region of interest" description="Disordered" evidence="1">
    <location>
        <begin position="88"/>
        <end position="139"/>
    </location>
</feature>
<dbReference type="Pfam" id="PF13088">
    <property type="entry name" value="BNR_2"/>
    <property type="match status" value="1"/>
</dbReference>
<evidence type="ECO:0000259" key="3">
    <source>
        <dbReference type="Pfam" id="PF13088"/>
    </source>
</evidence>
<organism evidence="4 5">
    <name type="scientific">Cymbomonas tetramitiformis</name>
    <dbReference type="NCBI Taxonomy" id="36881"/>
    <lineage>
        <taxon>Eukaryota</taxon>
        <taxon>Viridiplantae</taxon>
        <taxon>Chlorophyta</taxon>
        <taxon>Pyramimonadophyceae</taxon>
        <taxon>Pyramimonadales</taxon>
        <taxon>Pyramimonadaceae</taxon>
        <taxon>Cymbomonas</taxon>
    </lineage>
</organism>
<dbReference type="InterPro" id="IPR036278">
    <property type="entry name" value="Sialidase_sf"/>
</dbReference>
<dbReference type="PANTHER" id="PTHR43752:SF2">
    <property type="entry name" value="BNR_ASP-BOX REPEAT FAMILY PROTEIN"/>
    <property type="match status" value="1"/>
</dbReference>
<keyword evidence="5" id="KW-1185">Reference proteome</keyword>
<evidence type="ECO:0000256" key="1">
    <source>
        <dbReference type="SAM" id="MobiDB-lite"/>
    </source>
</evidence>
<sequence>MISGVLSLLLLEDRDFKKQNYSDSIYRRDRHSSFGCNAASQVCFVFTAVMFAMIYLLAPSPNFQPYIEPEVCFHTDCITASEAAEIPLTPPTTSFATPGRNSPPPPPRFPSLPPPKRSTPLKAPPPPAQQKQEQTSPTNEELIPLVASAPAVDGCRYAQISDCRTALDNTIHALGNSGPFMALLNTTKPPSATSTIQLQGDGSLLLAHSTLQLFGQGTLAVSRLPLGQLQWTPFRVLCNLSGTSSASALSAPVLHQDNATGVISLFYVTEDPGGGSRGENATGHVNRRWSADGGRTWSRGAVVSGMRDDSTMPVISGRIVFSLKGEWLMPVCYATDGIPRYCKLWRSGDAGHTWEGGVLLSNPVQALTCPTLVRLPSGANGPVEPIHPPLFPPCFLVQEGTLRAFFRDMSGMAAHVSDSEDDGRTWPDQSTSTGMPNPNTAMQVVQLQKPTHLVAAFNNGQGCGATCPLALGLSVDGGETWAYVRDLDQGGGRGAHYNPTVLQAADRRIHVTYSFRDVGLKHVVIDEGWIRRGSVQGGAPSQASHMCERLDRRLHSEIEIPTGISSMLSHEEFTNN</sequence>
<dbReference type="Proteomes" id="UP001190700">
    <property type="component" value="Unassembled WGS sequence"/>
</dbReference>
<feature type="compositionally biased region" description="Polar residues" evidence="1">
    <location>
        <begin position="427"/>
        <end position="437"/>
    </location>
</feature>
<feature type="domain" description="Sialidase" evidence="3">
    <location>
        <begin position="222"/>
        <end position="511"/>
    </location>
</feature>
<comment type="caution">
    <text evidence="4">The sequence shown here is derived from an EMBL/GenBank/DDBJ whole genome shotgun (WGS) entry which is preliminary data.</text>
</comment>
<evidence type="ECO:0000313" key="5">
    <source>
        <dbReference type="Proteomes" id="UP001190700"/>
    </source>
</evidence>
<dbReference type="Gene3D" id="2.120.10.10">
    <property type="match status" value="2"/>
</dbReference>
<keyword evidence="2" id="KW-1133">Transmembrane helix</keyword>
<dbReference type="EMBL" id="LGRX02001848">
    <property type="protein sequence ID" value="KAK3285384.1"/>
    <property type="molecule type" value="Genomic_DNA"/>
</dbReference>
<evidence type="ECO:0000256" key="2">
    <source>
        <dbReference type="SAM" id="Phobius"/>
    </source>
</evidence>
<keyword evidence="2" id="KW-0472">Membrane</keyword>
<feature type="compositionally biased region" description="Pro residues" evidence="1">
    <location>
        <begin position="101"/>
        <end position="128"/>
    </location>
</feature>
<name>A0AAE0GVV8_9CHLO</name>
<dbReference type="PANTHER" id="PTHR43752">
    <property type="entry name" value="BNR/ASP-BOX REPEAT FAMILY PROTEIN"/>
    <property type="match status" value="1"/>
</dbReference>
<evidence type="ECO:0000313" key="4">
    <source>
        <dbReference type="EMBL" id="KAK3285384.1"/>
    </source>
</evidence>
<reference evidence="4 5" key="1">
    <citation type="journal article" date="2015" name="Genome Biol. Evol.">
        <title>Comparative Genomics of a Bacterivorous Green Alga Reveals Evolutionary Causalities and Consequences of Phago-Mixotrophic Mode of Nutrition.</title>
        <authorList>
            <person name="Burns J.A."/>
            <person name="Paasch A."/>
            <person name="Narechania A."/>
            <person name="Kim E."/>
        </authorList>
    </citation>
    <scope>NUCLEOTIDE SEQUENCE [LARGE SCALE GENOMIC DNA]</scope>
    <source>
        <strain evidence="4 5">PLY_AMNH</strain>
    </source>
</reference>
<dbReference type="CDD" id="cd15482">
    <property type="entry name" value="Sialidase_non-viral"/>
    <property type="match status" value="1"/>
</dbReference>
<dbReference type="SUPFAM" id="SSF50939">
    <property type="entry name" value="Sialidases"/>
    <property type="match status" value="1"/>
</dbReference>
<dbReference type="InterPro" id="IPR011040">
    <property type="entry name" value="Sialidase"/>
</dbReference>
<feature type="region of interest" description="Disordered" evidence="1">
    <location>
        <begin position="416"/>
        <end position="437"/>
    </location>
</feature>
<dbReference type="AlphaFoldDB" id="A0AAE0GVV8"/>
<keyword evidence="2" id="KW-0812">Transmembrane</keyword>
<protein>
    <recommendedName>
        <fullName evidence="3">Sialidase domain-containing protein</fullName>
    </recommendedName>
</protein>
<feature type="transmembrane region" description="Helical" evidence="2">
    <location>
        <begin position="34"/>
        <end position="58"/>
    </location>
</feature>